<dbReference type="GeneID" id="39583089"/>
<keyword evidence="9 11" id="KW-0472">Membrane</keyword>
<dbReference type="Gene3D" id="3.40.50.2000">
    <property type="entry name" value="Glycogen Phosphorylase B"/>
    <property type="match status" value="1"/>
</dbReference>
<dbReference type="Proteomes" id="UP000272025">
    <property type="component" value="Unassembled WGS sequence"/>
</dbReference>
<keyword evidence="6 11" id="KW-0812">Transmembrane</keyword>
<dbReference type="AlphaFoldDB" id="A0A3N2PL46"/>
<evidence type="ECO:0000256" key="9">
    <source>
        <dbReference type="ARBA" id="ARBA00023136"/>
    </source>
</evidence>
<keyword evidence="13" id="KW-1185">Reference proteome</keyword>
<dbReference type="Pfam" id="PF08660">
    <property type="entry name" value="Alg14"/>
    <property type="match status" value="1"/>
</dbReference>
<evidence type="ECO:0000256" key="1">
    <source>
        <dbReference type="ARBA" id="ARBA00004389"/>
    </source>
</evidence>
<evidence type="ECO:0000256" key="10">
    <source>
        <dbReference type="ARBA" id="ARBA00032062"/>
    </source>
</evidence>
<accession>A0A3N2PL46</accession>
<dbReference type="GO" id="GO:0043541">
    <property type="term" value="C:UDP-N-acetylglucosamine transferase complex"/>
    <property type="evidence" value="ECO:0007669"/>
    <property type="project" value="TreeGrafter"/>
</dbReference>
<dbReference type="InterPro" id="IPR013969">
    <property type="entry name" value="Oligosacch_biosynth_Alg14"/>
</dbReference>
<evidence type="ECO:0000256" key="7">
    <source>
        <dbReference type="ARBA" id="ARBA00022824"/>
    </source>
</evidence>
<comment type="subunit">
    <text evidence="4">Heterodimer with ALG13 to form a functional enzyme.</text>
</comment>
<evidence type="ECO:0000313" key="12">
    <source>
        <dbReference type="EMBL" id="ROT35219.1"/>
    </source>
</evidence>
<dbReference type="PANTHER" id="PTHR12154">
    <property type="entry name" value="GLYCOSYL TRANSFERASE-RELATED"/>
    <property type="match status" value="1"/>
</dbReference>
<dbReference type="GO" id="GO:0006488">
    <property type="term" value="P:dolichol-linked oligosaccharide biosynthetic process"/>
    <property type="evidence" value="ECO:0007669"/>
    <property type="project" value="InterPro"/>
</dbReference>
<dbReference type="STRING" id="1314773.A0A3N2PL46"/>
<evidence type="ECO:0000256" key="3">
    <source>
        <dbReference type="ARBA" id="ARBA00009731"/>
    </source>
</evidence>
<comment type="subcellular location">
    <subcellularLocation>
        <location evidence="1">Endoplasmic reticulum membrane</location>
        <topology evidence="1">Single-pass membrane protein</topology>
    </subcellularLocation>
    <subcellularLocation>
        <location evidence="2">Nucleus membrane</location>
        <topology evidence="2">Single-pass membrane protein</topology>
    </subcellularLocation>
</comment>
<keyword evidence="8 11" id="KW-1133">Transmembrane helix</keyword>
<keyword evidence="7" id="KW-0256">Endoplasmic reticulum</keyword>
<evidence type="ECO:0000313" key="13">
    <source>
        <dbReference type="Proteomes" id="UP000272025"/>
    </source>
</evidence>
<feature type="transmembrane region" description="Helical" evidence="11">
    <location>
        <begin position="144"/>
        <end position="162"/>
    </location>
</feature>
<dbReference type="OrthoDB" id="17098at2759"/>
<reference evidence="12 13" key="1">
    <citation type="journal article" date="2018" name="Mol. Ecol.">
        <title>The obligate alkalophilic soda-lake fungus Sodiomyces alkalinus has shifted to a protein diet.</title>
        <authorList>
            <person name="Grum-Grzhimaylo A.A."/>
            <person name="Falkoski D.L."/>
            <person name="van den Heuvel J."/>
            <person name="Valero-Jimenez C.A."/>
            <person name="Min B."/>
            <person name="Choi I.G."/>
            <person name="Lipzen A."/>
            <person name="Daum C.G."/>
            <person name="Aanen D.K."/>
            <person name="Tsang A."/>
            <person name="Henrissat B."/>
            <person name="Bilanenko E.N."/>
            <person name="de Vries R.P."/>
            <person name="van Kan J.A.L."/>
            <person name="Grigoriev I.V."/>
            <person name="Debets A.J.M."/>
        </authorList>
    </citation>
    <scope>NUCLEOTIDE SEQUENCE [LARGE SCALE GENOMIC DNA]</scope>
    <source>
        <strain evidence="12 13">F11</strain>
    </source>
</reference>
<organism evidence="12 13">
    <name type="scientific">Sodiomyces alkalinus (strain CBS 110278 / VKM F-3762 / F11)</name>
    <name type="common">Alkaliphilic filamentous fungus</name>
    <dbReference type="NCBI Taxonomy" id="1314773"/>
    <lineage>
        <taxon>Eukaryota</taxon>
        <taxon>Fungi</taxon>
        <taxon>Dikarya</taxon>
        <taxon>Ascomycota</taxon>
        <taxon>Pezizomycotina</taxon>
        <taxon>Sordariomycetes</taxon>
        <taxon>Hypocreomycetidae</taxon>
        <taxon>Glomerellales</taxon>
        <taxon>Plectosphaerellaceae</taxon>
        <taxon>Sodiomyces</taxon>
    </lineage>
</organism>
<evidence type="ECO:0000256" key="4">
    <source>
        <dbReference type="ARBA" id="ARBA00011335"/>
    </source>
</evidence>
<dbReference type="GO" id="GO:0031965">
    <property type="term" value="C:nuclear membrane"/>
    <property type="evidence" value="ECO:0007669"/>
    <property type="project" value="UniProtKB-SubCell"/>
</dbReference>
<evidence type="ECO:0000256" key="2">
    <source>
        <dbReference type="ARBA" id="ARBA00004590"/>
    </source>
</evidence>
<evidence type="ECO:0000256" key="6">
    <source>
        <dbReference type="ARBA" id="ARBA00022692"/>
    </source>
</evidence>
<dbReference type="PANTHER" id="PTHR12154:SF4">
    <property type="entry name" value="UDP-N-ACETYLGLUCOSAMINE TRANSFERASE SUBUNIT ALG14 HOMOLOG"/>
    <property type="match status" value="1"/>
</dbReference>
<name>A0A3N2PL46_SODAK</name>
<gene>
    <name evidence="12" type="ORF">SODALDRAFT_363906</name>
</gene>
<evidence type="ECO:0000256" key="11">
    <source>
        <dbReference type="SAM" id="Phobius"/>
    </source>
</evidence>
<dbReference type="RefSeq" id="XP_028463025.1">
    <property type="nucleotide sequence ID" value="XM_028614611.1"/>
</dbReference>
<proteinExistence type="inferred from homology"/>
<sequence length="419" mass="46487">MNAFVLDGSVVFQMSPAQGVVWLNILEVLPSGQASAYLTARASLHLQYLPYLYLTYTLPTADFANILGIDFDITCGSNLPARISTDPGFSSATWFPYLVPTAHTSTWFPLTLLLSHRQWKGYMARGTCALLLIMEGKAGRATPALVNIFAFPCALGVGLLVYSSWAAALVLLGSVFWILAAFIFVRHVTILRARQRHPIKLHNLAVQNGFQSRCLRDGYFVIVLGSGGHTKEMLAMMETKFPQGAGLHRRYIVSSGDTMSIKHLNAFEDRMQSAHGNGQAGTFDVHIVTRARRIHQPLWTTPVTALRSVIEIFPLMLESPFDGSRRRQRYPDIIVTNGPATGFIVALVAHLLKIFHVVPEDAMQILFVESWARIKTLSLTGRLFHHTSIADMFLVQHREVAQKYGVDNAGCMVIGHVAR</sequence>
<evidence type="ECO:0000256" key="8">
    <source>
        <dbReference type="ARBA" id="ARBA00022989"/>
    </source>
</evidence>
<evidence type="ECO:0000256" key="5">
    <source>
        <dbReference type="ARBA" id="ARBA00017467"/>
    </source>
</evidence>
<feature type="transmembrane region" description="Helical" evidence="11">
    <location>
        <begin position="168"/>
        <end position="188"/>
    </location>
</feature>
<comment type="similarity">
    <text evidence="3">Belongs to the ALG14 family.</text>
</comment>
<dbReference type="GO" id="GO:0004577">
    <property type="term" value="F:N-acetylglucosaminyldiphosphodolichol N-acetylglucosaminyltransferase activity"/>
    <property type="evidence" value="ECO:0007669"/>
    <property type="project" value="TreeGrafter"/>
</dbReference>
<protein>
    <recommendedName>
        <fullName evidence="5">UDP-N-acetylglucosamine transferase subunit ALG14</fullName>
    </recommendedName>
    <alternativeName>
        <fullName evidence="10">Asparagine-linked glycosylation protein 14</fullName>
    </alternativeName>
</protein>
<dbReference type="EMBL" id="ML119062">
    <property type="protein sequence ID" value="ROT35219.1"/>
    <property type="molecule type" value="Genomic_DNA"/>
</dbReference>